<dbReference type="AlphaFoldDB" id="A0A1I3KYG5"/>
<feature type="transmembrane region" description="Helical" evidence="1">
    <location>
        <begin position="418"/>
        <end position="437"/>
    </location>
</feature>
<feature type="transmembrane region" description="Helical" evidence="1">
    <location>
        <begin position="443"/>
        <end position="465"/>
    </location>
</feature>
<name>A0A1I3KYG5_9HYPH</name>
<keyword evidence="1" id="KW-0472">Membrane</keyword>
<keyword evidence="3" id="KW-1185">Reference proteome</keyword>
<feature type="transmembrane region" description="Helical" evidence="1">
    <location>
        <begin position="195"/>
        <end position="216"/>
    </location>
</feature>
<dbReference type="STRING" id="1121003.SAMN03080618_01302"/>
<protein>
    <submittedName>
        <fullName evidence="2">Uncharacterized protein</fullName>
    </submittedName>
</protein>
<feature type="transmembrane region" description="Helical" evidence="1">
    <location>
        <begin position="43"/>
        <end position="64"/>
    </location>
</feature>
<accession>A0A1I3KYG5</accession>
<feature type="transmembrane region" description="Helical" evidence="1">
    <location>
        <begin position="163"/>
        <end position="183"/>
    </location>
</feature>
<organism evidence="2 3">
    <name type="scientific">Aquamicrobium aerolatum DSM 21857</name>
    <dbReference type="NCBI Taxonomy" id="1121003"/>
    <lineage>
        <taxon>Bacteria</taxon>
        <taxon>Pseudomonadati</taxon>
        <taxon>Pseudomonadota</taxon>
        <taxon>Alphaproteobacteria</taxon>
        <taxon>Hyphomicrobiales</taxon>
        <taxon>Phyllobacteriaceae</taxon>
        <taxon>Aerobium</taxon>
    </lineage>
</organism>
<dbReference type="OrthoDB" id="8168962at2"/>
<reference evidence="3" key="1">
    <citation type="submission" date="2016-10" db="EMBL/GenBank/DDBJ databases">
        <authorList>
            <person name="Varghese N."/>
            <person name="Submissions S."/>
        </authorList>
    </citation>
    <scope>NUCLEOTIDE SEQUENCE [LARGE SCALE GENOMIC DNA]</scope>
    <source>
        <strain evidence="3">DSM 21857</strain>
    </source>
</reference>
<keyword evidence="1" id="KW-1133">Transmembrane helix</keyword>
<gene>
    <name evidence="2" type="ORF">SAMN03080618_01302</name>
</gene>
<evidence type="ECO:0000313" key="3">
    <source>
        <dbReference type="Proteomes" id="UP000242763"/>
    </source>
</evidence>
<sequence length="471" mass="51069">MGNDKKLTSLGLPALASLLLEAEPALAHASDRGHVLLLPTEHYLVGGAITVLASFVVLALLPAAPLHRAMQQHWSLALPLPRARAIVSTASFGLIILLVSAGWFGSRDPLANPLPLTFWSLIWVGLVVLQGAVGNVWGWINPWYGPWRIAMLLTARLPKSRMAWPRHLTTWPSVVGLAAFVWFELVDPAPDDPNRLANVIAGYWLVTFVAMLIFGYRRWSARGEFLSVFLAIIARLPAVCIGERKIVLRLPAAALMNAPRLPPSGVVFLLLALSSVTFDGLRHTFLWMRVIGVNPLEFPGRSAVMPQTTVGLTIAFMLLSSAFVGAIVLGHVLAGTTVPLKRALSCLVWTIVPISFAYHFAHYLPSLLIDGQFALVALSDPFAVGQDWLGTSNYHVQAALLSAAQSVWILWNVQAATIVAGHIVAIIASHVIAWRIYGDGPTAIITQLPLVVVMIVYTVIGLWLLSTPTAI</sequence>
<evidence type="ECO:0000313" key="2">
    <source>
        <dbReference type="EMBL" id="SFI77434.1"/>
    </source>
</evidence>
<evidence type="ECO:0000256" key="1">
    <source>
        <dbReference type="SAM" id="Phobius"/>
    </source>
</evidence>
<feature type="transmembrane region" description="Helical" evidence="1">
    <location>
        <begin position="85"/>
        <end position="104"/>
    </location>
</feature>
<feature type="transmembrane region" description="Helical" evidence="1">
    <location>
        <begin position="116"/>
        <end position="142"/>
    </location>
</feature>
<dbReference type="EMBL" id="FORF01000006">
    <property type="protein sequence ID" value="SFI77434.1"/>
    <property type="molecule type" value="Genomic_DNA"/>
</dbReference>
<keyword evidence="1" id="KW-0812">Transmembrane</keyword>
<dbReference type="RefSeq" id="WP_091520051.1">
    <property type="nucleotide sequence ID" value="NZ_FORF01000006.1"/>
</dbReference>
<proteinExistence type="predicted"/>
<feature type="transmembrane region" description="Helical" evidence="1">
    <location>
        <begin position="310"/>
        <end position="334"/>
    </location>
</feature>
<feature type="transmembrane region" description="Helical" evidence="1">
    <location>
        <begin position="346"/>
        <end position="364"/>
    </location>
</feature>
<dbReference type="Proteomes" id="UP000242763">
    <property type="component" value="Unassembled WGS sequence"/>
</dbReference>